<dbReference type="Proteomes" id="UP000307440">
    <property type="component" value="Unassembled WGS sequence"/>
</dbReference>
<organism evidence="1 2">
    <name type="scientific">Coprinopsis marcescibilis</name>
    <name type="common">Agaric fungus</name>
    <name type="synonym">Psathyrella marcescibilis</name>
    <dbReference type="NCBI Taxonomy" id="230819"/>
    <lineage>
        <taxon>Eukaryota</taxon>
        <taxon>Fungi</taxon>
        <taxon>Dikarya</taxon>
        <taxon>Basidiomycota</taxon>
        <taxon>Agaricomycotina</taxon>
        <taxon>Agaricomycetes</taxon>
        <taxon>Agaricomycetidae</taxon>
        <taxon>Agaricales</taxon>
        <taxon>Agaricineae</taxon>
        <taxon>Psathyrellaceae</taxon>
        <taxon>Coprinopsis</taxon>
    </lineage>
</organism>
<protein>
    <recommendedName>
        <fullName evidence="3">F-box domain-containing protein</fullName>
    </recommendedName>
</protein>
<evidence type="ECO:0008006" key="3">
    <source>
        <dbReference type="Google" id="ProtNLM"/>
    </source>
</evidence>
<dbReference type="EMBL" id="ML210450">
    <property type="protein sequence ID" value="TFK17917.1"/>
    <property type="molecule type" value="Genomic_DNA"/>
</dbReference>
<accession>A0A5C3KDS8</accession>
<reference evidence="1 2" key="1">
    <citation type="journal article" date="2019" name="Nat. Ecol. Evol.">
        <title>Megaphylogeny resolves global patterns of mushroom evolution.</title>
        <authorList>
            <person name="Varga T."/>
            <person name="Krizsan K."/>
            <person name="Foldi C."/>
            <person name="Dima B."/>
            <person name="Sanchez-Garcia M."/>
            <person name="Sanchez-Ramirez S."/>
            <person name="Szollosi G.J."/>
            <person name="Szarkandi J.G."/>
            <person name="Papp V."/>
            <person name="Albert L."/>
            <person name="Andreopoulos W."/>
            <person name="Angelini C."/>
            <person name="Antonin V."/>
            <person name="Barry K.W."/>
            <person name="Bougher N.L."/>
            <person name="Buchanan P."/>
            <person name="Buyck B."/>
            <person name="Bense V."/>
            <person name="Catcheside P."/>
            <person name="Chovatia M."/>
            <person name="Cooper J."/>
            <person name="Damon W."/>
            <person name="Desjardin D."/>
            <person name="Finy P."/>
            <person name="Geml J."/>
            <person name="Haridas S."/>
            <person name="Hughes K."/>
            <person name="Justo A."/>
            <person name="Karasinski D."/>
            <person name="Kautmanova I."/>
            <person name="Kiss B."/>
            <person name="Kocsube S."/>
            <person name="Kotiranta H."/>
            <person name="LaButti K.M."/>
            <person name="Lechner B.E."/>
            <person name="Liimatainen K."/>
            <person name="Lipzen A."/>
            <person name="Lukacs Z."/>
            <person name="Mihaltcheva S."/>
            <person name="Morgado L.N."/>
            <person name="Niskanen T."/>
            <person name="Noordeloos M.E."/>
            <person name="Ohm R.A."/>
            <person name="Ortiz-Santana B."/>
            <person name="Ovrebo C."/>
            <person name="Racz N."/>
            <person name="Riley R."/>
            <person name="Savchenko A."/>
            <person name="Shiryaev A."/>
            <person name="Soop K."/>
            <person name="Spirin V."/>
            <person name="Szebenyi C."/>
            <person name="Tomsovsky M."/>
            <person name="Tulloss R.E."/>
            <person name="Uehling J."/>
            <person name="Grigoriev I.V."/>
            <person name="Vagvolgyi C."/>
            <person name="Papp T."/>
            <person name="Martin F.M."/>
            <person name="Miettinen O."/>
            <person name="Hibbett D.S."/>
            <person name="Nagy L.G."/>
        </authorList>
    </citation>
    <scope>NUCLEOTIDE SEQUENCE [LARGE SCALE GENOMIC DNA]</scope>
    <source>
        <strain evidence="1 2">CBS 121175</strain>
    </source>
</reference>
<dbReference type="AlphaFoldDB" id="A0A5C3KDS8"/>
<gene>
    <name evidence="1" type="ORF">FA15DRAFT_710364</name>
</gene>
<keyword evidence="2" id="KW-1185">Reference proteome</keyword>
<name>A0A5C3KDS8_COPMA</name>
<sequence length="213" mass="23815">MLQSLKVDTFLVNCTRRIGAHLGERTRFCSTLQFLIQNQAKTLHHLTLTNISAVYELVDILTPCPGLRSLEVTLMPAAELDDWIDITPYLVALSATELDLYPCLVPNLRSLTIGISPSAVYCESSLCIRSMEPLVELRQSRLIDASRDAPTLTTFEGPSASLTRVLILGATGPERQELDTVERLMKLAKSRNIPDFRLWFEEVQPCLPFGVKL</sequence>
<evidence type="ECO:0000313" key="1">
    <source>
        <dbReference type="EMBL" id="TFK17917.1"/>
    </source>
</evidence>
<evidence type="ECO:0000313" key="2">
    <source>
        <dbReference type="Proteomes" id="UP000307440"/>
    </source>
</evidence>
<proteinExistence type="predicted"/>